<evidence type="ECO:0000313" key="3">
    <source>
        <dbReference type="Proteomes" id="UP001303046"/>
    </source>
</evidence>
<sequence length="111" mass="12401">MVHVNENEAIVRNERSQLPTTPKSSGGYLLICQRGAARAAGNQELTGELARICREAIKEHLKEKRAEVLAEAAEAAIRIRYARRDFASRKTRMPAFRNPKGTTIASRRGIE</sequence>
<gene>
    <name evidence="2" type="primary">Necator_chrX.g24489</name>
    <name evidence="2" type="ORF">RB195_024324</name>
</gene>
<feature type="region of interest" description="Disordered" evidence="1">
    <location>
        <begin position="92"/>
        <end position="111"/>
    </location>
</feature>
<keyword evidence="3" id="KW-1185">Reference proteome</keyword>
<feature type="compositionally biased region" description="Basic and acidic residues" evidence="1">
    <location>
        <begin position="1"/>
        <end position="15"/>
    </location>
</feature>
<evidence type="ECO:0000256" key="1">
    <source>
        <dbReference type="SAM" id="MobiDB-lite"/>
    </source>
</evidence>
<dbReference type="Proteomes" id="UP001303046">
    <property type="component" value="Unassembled WGS sequence"/>
</dbReference>
<comment type="caution">
    <text evidence="2">The sequence shown here is derived from an EMBL/GenBank/DDBJ whole genome shotgun (WGS) entry which is preliminary data.</text>
</comment>
<organism evidence="2 3">
    <name type="scientific">Necator americanus</name>
    <name type="common">Human hookworm</name>
    <dbReference type="NCBI Taxonomy" id="51031"/>
    <lineage>
        <taxon>Eukaryota</taxon>
        <taxon>Metazoa</taxon>
        <taxon>Ecdysozoa</taxon>
        <taxon>Nematoda</taxon>
        <taxon>Chromadorea</taxon>
        <taxon>Rhabditida</taxon>
        <taxon>Rhabditina</taxon>
        <taxon>Rhabditomorpha</taxon>
        <taxon>Strongyloidea</taxon>
        <taxon>Ancylostomatidae</taxon>
        <taxon>Bunostominae</taxon>
        <taxon>Necator</taxon>
    </lineage>
</organism>
<accession>A0ABR1EMN8</accession>
<evidence type="ECO:0000313" key="2">
    <source>
        <dbReference type="EMBL" id="KAK6763941.1"/>
    </source>
</evidence>
<reference evidence="2 3" key="1">
    <citation type="submission" date="2023-08" db="EMBL/GenBank/DDBJ databases">
        <title>A Necator americanus chromosomal reference genome.</title>
        <authorList>
            <person name="Ilik V."/>
            <person name="Petrzelkova K.J."/>
            <person name="Pardy F."/>
            <person name="Fuh T."/>
            <person name="Niatou-Singa F.S."/>
            <person name="Gouil Q."/>
            <person name="Baker L."/>
            <person name="Ritchie M.E."/>
            <person name="Jex A.R."/>
            <person name="Gazzola D."/>
            <person name="Li H."/>
            <person name="Toshio Fujiwara R."/>
            <person name="Zhan B."/>
            <person name="Aroian R.V."/>
            <person name="Pafco B."/>
            <person name="Schwarz E.M."/>
        </authorList>
    </citation>
    <scope>NUCLEOTIDE SEQUENCE [LARGE SCALE GENOMIC DNA]</scope>
    <source>
        <strain evidence="2 3">Aroian</strain>
        <tissue evidence="2">Whole animal</tissue>
    </source>
</reference>
<name>A0ABR1EMN8_NECAM</name>
<protein>
    <submittedName>
        <fullName evidence="2">Uncharacterized protein</fullName>
    </submittedName>
</protein>
<feature type="region of interest" description="Disordered" evidence="1">
    <location>
        <begin position="1"/>
        <end position="23"/>
    </location>
</feature>
<dbReference type="EMBL" id="JAVFWL010000006">
    <property type="protein sequence ID" value="KAK6763941.1"/>
    <property type="molecule type" value="Genomic_DNA"/>
</dbReference>
<proteinExistence type="predicted"/>